<evidence type="ECO:0000313" key="8">
    <source>
        <dbReference type="Proteomes" id="UP000005226"/>
    </source>
</evidence>
<sequence length="339" mass="38437">MRMASARCSILKTMTMLTLVMGISPTLNTAEEGNKEELNTATVERKYEAMECPSECSCTAEWAVDCAGVDLIEFPTGLSEQTRQLSLQNNKIERILVDHISHLQQLDTLNLQNNMLTTDGLPDHMFNGSDNLEILTMSSNFLRVVPRFLPSTLTVYALTSVRNLEYLLLHNNKLRSRSIHPGAFQVHAIFMCFFFLNCMIKHEGVLSVNGLKKLHTLHMYNNLLERVPRGLPRRAKTLMLLHNSITEIGRNDLSLLYTLEELNLSYNKLTSPKVHREAFRKLRLQIIPLGLPRNGALTGMKKLQKLVLSNNQLNLNSVYQGAWMELSALTVSIKTVKTR</sequence>
<evidence type="ECO:0000256" key="4">
    <source>
        <dbReference type="ARBA" id="ARBA00023180"/>
    </source>
</evidence>
<reference evidence="7 8" key="1">
    <citation type="journal article" date="2011" name="Genome Biol. Evol.">
        <title>Integration of the genetic map and genome assembly of fugu facilitates insights into distinct features of genome evolution in teleosts and mammals.</title>
        <authorList>
            <person name="Kai W."/>
            <person name="Kikuchi K."/>
            <person name="Tohari S."/>
            <person name="Chew A.K."/>
            <person name="Tay A."/>
            <person name="Fujiwara A."/>
            <person name="Hosoya S."/>
            <person name="Suetake H."/>
            <person name="Naruse K."/>
            <person name="Brenner S."/>
            <person name="Suzuki Y."/>
            <person name="Venkatesh B."/>
        </authorList>
    </citation>
    <scope>NUCLEOTIDE SEQUENCE [LARGE SCALE GENOMIC DNA]</scope>
</reference>
<dbReference type="InterPro" id="IPR001611">
    <property type="entry name" value="Leu-rich_rpt"/>
</dbReference>
<keyword evidence="2 5" id="KW-0732">Signal</keyword>
<dbReference type="InParanoid" id="A0A674NIU6"/>
<dbReference type="InterPro" id="IPR003591">
    <property type="entry name" value="Leu-rich_rpt_typical-subtyp"/>
</dbReference>
<dbReference type="GeneTree" id="ENSGT00940000160740"/>
<dbReference type="Gene3D" id="3.80.10.10">
    <property type="entry name" value="Ribonuclease Inhibitor"/>
    <property type="match status" value="1"/>
</dbReference>
<dbReference type="Proteomes" id="UP000005226">
    <property type="component" value="Chromosome 20"/>
</dbReference>
<feature type="signal peptide" evidence="5">
    <location>
        <begin position="1"/>
        <end position="22"/>
    </location>
</feature>
<dbReference type="InterPro" id="IPR050333">
    <property type="entry name" value="SLRP"/>
</dbReference>
<evidence type="ECO:0000313" key="7">
    <source>
        <dbReference type="Ensembl" id="ENSTRUP00000073008.1"/>
    </source>
</evidence>
<dbReference type="Pfam" id="PF00560">
    <property type="entry name" value="LRR_1"/>
    <property type="match status" value="1"/>
</dbReference>
<keyword evidence="1" id="KW-0433">Leucine-rich repeat</keyword>
<dbReference type="PANTHER" id="PTHR45712:SF20">
    <property type="entry name" value="PODOCAN"/>
    <property type="match status" value="1"/>
</dbReference>
<evidence type="ECO:0000256" key="3">
    <source>
        <dbReference type="ARBA" id="ARBA00022737"/>
    </source>
</evidence>
<dbReference type="PANTHER" id="PTHR45712">
    <property type="entry name" value="AGAP008170-PA"/>
    <property type="match status" value="1"/>
</dbReference>
<dbReference type="InterPro" id="IPR032675">
    <property type="entry name" value="LRR_dom_sf"/>
</dbReference>
<dbReference type="Ensembl" id="ENSTRUT00000059341.1">
    <property type="protein sequence ID" value="ENSTRUP00000073008.1"/>
    <property type="gene ID" value="ENSTRUG00000031098.1"/>
</dbReference>
<dbReference type="SMART" id="SM00013">
    <property type="entry name" value="LRRNT"/>
    <property type="match status" value="1"/>
</dbReference>
<reference evidence="7" key="2">
    <citation type="submission" date="2025-08" db="UniProtKB">
        <authorList>
            <consortium name="Ensembl"/>
        </authorList>
    </citation>
    <scope>IDENTIFICATION</scope>
</reference>
<evidence type="ECO:0000256" key="1">
    <source>
        <dbReference type="ARBA" id="ARBA00022614"/>
    </source>
</evidence>
<keyword evidence="4" id="KW-0325">Glycoprotein</keyword>
<accession>A0A674NIU6</accession>
<dbReference type="GO" id="GO:0005615">
    <property type="term" value="C:extracellular space"/>
    <property type="evidence" value="ECO:0007669"/>
    <property type="project" value="TreeGrafter"/>
</dbReference>
<proteinExistence type="predicted"/>
<feature type="chain" id="PRO_5025563935" evidence="5">
    <location>
        <begin position="23"/>
        <end position="339"/>
    </location>
</feature>
<dbReference type="InterPro" id="IPR000372">
    <property type="entry name" value="LRRNT"/>
</dbReference>
<feature type="domain" description="LRRNT" evidence="6">
    <location>
        <begin position="51"/>
        <end position="84"/>
    </location>
</feature>
<keyword evidence="3" id="KW-0677">Repeat</keyword>
<dbReference type="OMA" id="RMASARC"/>
<evidence type="ECO:0000259" key="6">
    <source>
        <dbReference type="SMART" id="SM00013"/>
    </source>
</evidence>
<name>A0A674NIU6_TAKRU</name>
<organism evidence="7 8">
    <name type="scientific">Takifugu rubripes</name>
    <name type="common">Japanese pufferfish</name>
    <name type="synonym">Fugu rubripes</name>
    <dbReference type="NCBI Taxonomy" id="31033"/>
    <lineage>
        <taxon>Eukaryota</taxon>
        <taxon>Metazoa</taxon>
        <taxon>Chordata</taxon>
        <taxon>Craniata</taxon>
        <taxon>Vertebrata</taxon>
        <taxon>Euteleostomi</taxon>
        <taxon>Actinopterygii</taxon>
        <taxon>Neopterygii</taxon>
        <taxon>Teleostei</taxon>
        <taxon>Neoteleostei</taxon>
        <taxon>Acanthomorphata</taxon>
        <taxon>Eupercaria</taxon>
        <taxon>Tetraodontiformes</taxon>
        <taxon>Tetradontoidea</taxon>
        <taxon>Tetraodontidae</taxon>
        <taxon>Takifugu</taxon>
    </lineage>
</organism>
<reference evidence="7" key="3">
    <citation type="submission" date="2025-09" db="UniProtKB">
        <authorList>
            <consortium name="Ensembl"/>
        </authorList>
    </citation>
    <scope>IDENTIFICATION</scope>
</reference>
<dbReference type="AlphaFoldDB" id="A0A674NIU6"/>
<dbReference type="SMART" id="SM00369">
    <property type="entry name" value="LRR_TYP"/>
    <property type="match status" value="5"/>
</dbReference>
<dbReference type="SUPFAM" id="SSF52058">
    <property type="entry name" value="L domain-like"/>
    <property type="match status" value="1"/>
</dbReference>
<keyword evidence="8" id="KW-1185">Reference proteome</keyword>
<evidence type="ECO:0000256" key="2">
    <source>
        <dbReference type="ARBA" id="ARBA00022729"/>
    </source>
</evidence>
<evidence type="ECO:0000256" key="5">
    <source>
        <dbReference type="SAM" id="SignalP"/>
    </source>
</evidence>
<protein>
    <submittedName>
        <fullName evidence="7">Podocan</fullName>
    </submittedName>
</protein>